<dbReference type="Proteomes" id="UP000789901">
    <property type="component" value="Unassembled WGS sequence"/>
</dbReference>
<protein>
    <submittedName>
        <fullName evidence="1">39366_t:CDS:1</fullName>
    </submittedName>
</protein>
<gene>
    <name evidence="1" type="ORF">GMARGA_LOCUS14451</name>
</gene>
<comment type="caution">
    <text evidence="1">The sequence shown here is derived from an EMBL/GenBank/DDBJ whole genome shotgun (WGS) entry which is preliminary data.</text>
</comment>
<reference evidence="1 2" key="1">
    <citation type="submission" date="2021-06" db="EMBL/GenBank/DDBJ databases">
        <authorList>
            <person name="Kallberg Y."/>
            <person name="Tangrot J."/>
            <person name="Rosling A."/>
        </authorList>
    </citation>
    <scope>NUCLEOTIDE SEQUENCE [LARGE SCALE GENOMIC DNA]</scope>
    <source>
        <strain evidence="1 2">120-4 pot B 10/14</strain>
    </source>
</reference>
<accession>A0ABN7V4Y7</accession>
<sequence length="39" mass="4664">KIIQQKWKKYTTILTNSFTKSTPLVQSVDQKQQDKSYNF</sequence>
<proteinExistence type="predicted"/>
<name>A0ABN7V4Y7_GIGMA</name>
<feature type="non-terminal residue" evidence="1">
    <location>
        <position position="1"/>
    </location>
</feature>
<evidence type="ECO:0000313" key="2">
    <source>
        <dbReference type="Proteomes" id="UP000789901"/>
    </source>
</evidence>
<keyword evidence="2" id="KW-1185">Reference proteome</keyword>
<evidence type="ECO:0000313" key="1">
    <source>
        <dbReference type="EMBL" id="CAG8731600.1"/>
    </source>
</evidence>
<organism evidence="1 2">
    <name type="scientific">Gigaspora margarita</name>
    <dbReference type="NCBI Taxonomy" id="4874"/>
    <lineage>
        <taxon>Eukaryota</taxon>
        <taxon>Fungi</taxon>
        <taxon>Fungi incertae sedis</taxon>
        <taxon>Mucoromycota</taxon>
        <taxon>Glomeromycotina</taxon>
        <taxon>Glomeromycetes</taxon>
        <taxon>Diversisporales</taxon>
        <taxon>Gigasporaceae</taxon>
        <taxon>Gigaspora</taxon>
    </lineage>
</organism>
<dbReference type="EMBL" id="CAJVQB010009580">
    <property type="protein sequence ID" value="CAG8731600.1"/>
    <property type="molecule type" value="Genomic_DNA"/>
</dbReference>